<evidence type="ECO:0000256" key="1">
    <source>
        <dbReference type="ARBA" id="ARBA00001941"/>
    </source>
</evidence>
<evidence type="ECO:0000259" key="8">
    <source>
        <dbReference type="Pfam" id="PF07687"/>
    </source>
</evidence>
<dbReference type="PANTHER" id="PTHR43808:SF25">
    <property type="entry name" value="PEPTIDASE M20 DIMERISATION DOMAIN-CONTAINING PROTEIN"/>
    <property type="match status" value="1"/>
</dbReference>
<reference evidence="9 10" key="1">
    <citation type="submission" date="2018-05" db="EMBL/GenBank/DDBJ databases">
        <title>Genomic Encyclopedia of Type Strains, Phase IV (KMG-IV): sequencing the most valuable type-strain genomes for metagenomic binning, comparative biology and taxonomic classification.</title>
        <authorList>
            <person name="Goeker M."/>
        </authorList>
    </citation>
    <scope>NUCLEOTIDE SEQUENCE [LARGE SCALE GENOMIC DNA]</scope>
    <source>
        <strain evidence="9 10">DSM 28556</strain>
    </source>
</reference>
<keyword evidence="5" id="KW-0378">Hydrolase</keyword>
<dbReference type="Gene3D" id="3.30.70.360">
    <property type="match status" value="1"/>
</dbReference>
<evidence type="ECO:0000256" key="4">
    <source>
        <dbReference type="ARBA" id="ARBA00022723"/>
    </source>
</evidence>
<evidence type="ECO:0000256" key="5">
    <source>
        <dbReference type="ARBA" id="ARBA00022801"/>
    </source>
</evidence>
<proteinExistence type="inferred from homology"/>
<keyword evidence="4" id="KW-0479">Metal-binding</keyword>
<comment type="similarity">
    <text evidence="3">Belongs to the peptidase M20A family.</text>
</comment>
<keyword evidence="10" id="KW-1185">Reference proteome</keyword>
<name>A0A2V3WAU3_9BACI</name>
<dbReference type="Pfam" id="PF07687">
    <property type="entry name" value="M20_dimer"/>
    <property type="match status" value="1"/>
</dbReference>
<gene>
    <name evidence="9" type="ORF">DFR56_101175</name>
</gene>
<dbReference type="RefSeq" id="WP_110393538.1">
    <property type="nucleotide sequence ID" value="NZ_JBHUHB010000001.1"/>
</dbReference>
<dbReference type="AlphaFoldDB" id="A0A2V3WAU3"/>
<evidence type="ECO:0000313" key="9">
    <source>
        <dbReference type="EMBL" id="PXW90264.1"/>
    </source>
</evidence>
<accession>A0A2V3WAU3</accession>
<dbReference type="NCBIfam" id="NF005373">
    <property type="entry name" value="PRK06915.1"/>
    <property type="match status" value="1"/>
</dbReference>
<organism evidence="9 10">
    <name type="scientific">Pseudogracilibacillus auburnensis</name>
    <dbReference type="NCBI Taxonomy" id="1494959"/>
    <lineage>
        <taxon>Bacteria</taxon>
        <taxon>Bacillati</taxon>
        <taxon>Bacillota</taxon>
        <taxon>Bacilli</taxon>
        <taxon>Bacillales</taxon>
        <taxon>Bacillaceae</taxon>
        <taxon>Pseudogracilibacillus</taxon>
    </lineage>
</organism>
<evidence type="ECO:0000256" key="2">
    <source>
        <dbReference type="ARBA" id="ARBA00001947"/>
    </source>
</evidence>
<keyword evidence="7" id="KW-0170">Cobalt</keyword>
<dbReference type="InterPro" id="IPR011650">
    <property type="entry name" value="Peptidase_M20_dimer"/>
</dbReference>
<dbReference type="PANTHER" id="PTHR43808">
    <property type="entry name" value="ACETYLORNITHINE DEACETYLASE"/>
    <property type="match status" value="1"/>
</dbReference>
<comment type="caution">
    <text evidence="9">The sequence shown here is derived from an EMBL/GenBank/DDBJ whole genome shotgun (WGS) entry which is preliminary data.</text>
</comment>
<dbReference type="SUPFAM" id="SSF53187">
    <property type="entry name" value="Zn-dependent exopeptidases"/>
    <property type="match status" value="1"/>
</dbReference>
<dbReference type="SUPFAM" id="SSF55031">
    <property type="entry name" value="Bacterial exopeptidase dimerisation domain"/>
    <property type="match status" value="1"/>
</dbReference>
<feature type="domain" description="Peptidase M20 dimerisation" evidence="8">
    <location>
        <begin position="201"/>
        <end position="310"/>
    </location>
</feature>
<sequence length="420" mass="46417">MSIKDKLNDWIQNNEQRYIDFLQKLVQQPSTQGNEKGVQQLVANFLHELGLKVEMWDLDGDRLKKHPYFYSNRETFESSPNVVGVLKGTGGGKSIILNGHVDVVPEGDHKQWDHGPYSGKVIDGKMFGRGATDMKGGNIALLMAIEAIQALHIRLKGDVIFQSVVEEESGGAGTLDTILQGYKADAAIIPEPTNMKIFPKQQGSKWFRIIVTGRTAHGGTPYLGVSAIDKAFIVNEHVKELEKTRNDRITDPLYDTIPVPVPINIGSMNGGDWPSSVPDVVQLEGRIGIAPGETMEEVQQEMEDWIKTLSEIDPWFQEHPVKVEWFGARWVPGEIETDHPFVASLVNNFVSVMGEKPTLVASPWGTDGGLLSQVAETPTVVFGPGITDLAHFPNEAIELEKIFEAAKIIAATIVEWCEED</sequence>
<dbReference type="GO" id="GO:0046872">
    <property type="term" value="F:metal ion binding"/>
    <property type="evidence" value="ECO:0007669"/>
    <property type="project" value="UniProtKB-KW"/>
</dbReference>
<dbReference type="InterPro" id="IPR036264">
    <property type="entry name" value="Bact_exopeptidase_dim_dom"/>
</dbReference>
<protein>
    <submittedName>
        <fullName evidence="9">4-acetamidobutyryl-CoA deacetylase</fullName>
    </submittedName>
</protein>
<dbReference type="InterPro" id="IPR010182">
    <property type="entry name" value="ArgE/DapE"/>
</dbReference>
<evidence type="ECO:0000313" key="10">
    <source>
        <dbReference type="Proteomes" id="UP000247978"/>
    </source>
</evidence>
<dbReference type="InterPro" id="IPR002933">
    <property type="entry name" value="Peptidase_M20"/>
</dbReference>
<keyword evidence="6" id="KW-0862">Zinc</keyword>
<dbReference type="Proteomes" id="UP000247978">
    <property type="component" value="Unassembled WGS sequence"/>
</dbReference>
<evidence type="ECO:0000256" key="7">
    <source>
        <dbReference type="ARBA" id="ARBA00023285"/>
    </source>
</evidence>
<dbReference type="GO" id="GO:0016787">
    <property type="term" value="F:hydrolase activity"/>
    <property type="evidence" value="ECO:0007669"/>
    <property type="project" value="UniProtKB-KW"/>
</dbReference>
<dbReference type="NCBIfam" id="TIGR01910">
    <property type="entry name" value="DapE-ArgE"/>
    <property type="match status" value="1"/>
</dbReference>
<dbReference type="EMBL" id="QJJQ01000001">
    <property type="protein sequence ID" value="PXW90264.1"/>
    <property type="molecule type" value="Genomic_DNA"/>
</dbReference>
<dbReference type="Pfam" id="PF01546">
    <property type="entry name" value="Peptidase_M20"/>
    <property type="match status" value="1"/>
</dbReference>
<dbReference type="InterPro" id="IPR050072">
    <property type="entry name" value="Peptidase_M20A"/>
</dbReference>
<evidence type="ECO:0000256" key="3">
    <source>
        <dbReference type="ARBA" id="ARBA00006247"/>
    </source>
</evidence>
<comment type="cofactor">
    <cofactor evidence="2">
        <name>Zn(2+)</name>
        <dbReference type="ChEBI" id="CHEBI:29105"/>
    </cofactor>
</comment>
<dbReference type="OrthoDB" id="9792335at2"/>
<comment type="cofactor">
    <cofactor evidence="1">
        <name>Co(2+)</name>
        <dbReference type="ChEBI" id="CHEBI:48828"/>
    </cofactor>
</comment>
<dbReference type="Gene3D" id="3.40.630.10">
    <property type="entry name" value="Zn peptidases"/>
    <property type="match status" value="1"/>
</dbReference>
<evidence type="ECO:0000256" key="6">
    <source>
        <dbReference type="ARBA" id="ARBA00022833"/>
    </source>
</evidence>